<keyword evidence="2" id="KW-1185">Reference proteome</keyword>
<organism evidence="1 2">
    <name type="scientific">Wenjunlia tyrosinilytica</name>
    <dbReference type="NCBI Taxonomy" id="1544741"/>
    <lineage>
        <taxon>Bacteria</taxon>
        <taxon>Bacillati</taxon>
        <taxon>Actinomycetota</taxon>
        <taxon>Actinomycetes</taxon>
        <taxon>Kitasatosporales</taxon>
        <taxon>Streptomycetaceae</taxon>
        <taxon>Wenjunlia</taxon>
    </lineage>
</organism>
<dbReference type="RefSeq" id="WP_189131835.1">
    <property type="nucleotide sequence ID" value="NZ_BMMS01000010.1"/>
</dbReference>
<protein>
    <recommendedName>
        <fullName evidence="3">SalK</fullName>
    </recommendedName>
</protein>
<comment type="caution">
    <text evidence="1">The sequence shown here is derived from an EMBL/GenBank/DDBJ whole genome shotgun (WGS) entry which is preliminary data.</text>
</comment>
<dbReference type="EMBL" id="BMMS01000010">
    <property type="protein sequence ID" value="GGO87655.1"/>
    <property type="molecule type" value="Genomic_DNA"/>
</dbReference>
<dbReference type="InterPro" id="IPR054058">
    <property type="entry name" value="HTH_67"/>
</dbReference>
<evidence type="ECO:0008006" key="3">
    <source>
        <dbReference type="Google" id="ProtNLM"/>
    </source>
</evidence>
<reference evidence="1" key="1">
    <citation type="journal article" date="2014" name="Int. J. Syst. Evol. Microbiol.">
        <title>Complete genome sequence of Corynebacterium casei LMG S-19264T (=DSM 44701T), isolated from a smear-ripened cheese.</title>
        <authorList>
            <consortium name="US DOE Joint Genome Institute (JGI-PGF)"/>
            <person name="Walter F."/>
            <person name="Albersmeier A."/>
            <person name="Kalinowski J."/>
            <person name="Ruckert C."/>
        </authorList>
    </citation>
    <scope>NUCLEOTIDE SEQUENCE</scope>
    <source>
        <strain evidence="1">CGMCC 4.7201</strain>
    </source>
</reference>
<sequence length="282" mass="29949">MEPSFARSVWRVLETVHAVTYFAPESLEANRALGLRGYWMGYFAGRSAPLGEASPAVVSAAFFNFRPSMVRRALPDAWSYASPAAVLDARTAAASAALRRIAPAAGAVAAEALTLLRPVVEAADGGGRPLFGANRDLPEPSDPVGALWQAATTLREHRGDGHVALLVAEGLDGCEAHVLFAAAEGVPVEVLRDNRGWSPQEWKAAADRLASRGLLTGTGEPTSAGRALRERVESRTDELALVPYRVLGDGECLLDLVARPAREVARSGQIPFPNPMGLRPPN</sequence>
<proteinExistence type="predicted"/>
<accession>A0A917ZNV1</accession>
<dbReference type="Pfam" id="PF21863">
    <property type="entry name" value="HTH_67"/>
    <property type="match status" value="1"/>
</dbReference>
<reference evidence="1" key="2">
    <citation type="submission" date="2020-09" db="EMBL/GenBank/DDBJ databases">
        <authorList>
            <person name="Sun Q."/>
            <person name="Zhou Y."/>
        </authorList>
    </citation>
    <scope>NUCLEOTIDE SEQUENCE</scope>
    <source>
        <strain evidence="1">CGMCC 4.7201</strain>
    </source>
</reference>
<dbReference type="AlphaFoldDB" id="A0A917ZNV1"/>
<dbReference type="Proteomes" id="UP000641932">
    <property type="component" value="Unassembled WGS sequence"/>
</dbReference>
<name>A0A917ZNV1_9ACTN</name>
<evidence type="ECO:0000313" key="1">
    <source>
        <dbReference type="EMBL" id="GGO87655.1"/>
    </source>
</evidence>
<evidence type="ECO:0000313" key="2">
    <source>
        <dbReference type="Proteomes" id="UP000641932"/>
    </source>
</evidence>
<dbReference type="NCBIfam" id="NF047719">
    <property type="entry name" value="SCO6745_fam_HTH"/>
    <property type="match status" value="1"/>
</dbReference>
<gene>
    <name evidence="1" type="ORF">GCM10012280_26610</name>
</gene>